<comment type="caution">
    <text evidence="1">The sequence shown here is derived from an EMBL/GenBank/DDBJ whole genome shotgun (WGS) entry which is preliminary data.</text>
</comment>
<dbReference type="EMBL" id="JANPWB010000002">
    <property type="protein sequence ID" value="KAJ1207302.1"/>
    <property type="molecule type" value="Genomic_DNA"/>
</dbReference>
<accession>A0AAV7W426</accession>
<reference evidence="1" key="1">
    <citation type="journal article" date="2022" name="bioRxiv">
        <title>Sequencing and chromosome-scale assembly of the giantPleurodeles waltlgenome.</title>
        <authorList>
            <person name="Brown T."/>
            <person name="Elewa A."/>
            <person name="Iarovenko S."/>
            <person name="Subramanian E."/>
            <person name="Araus A.J."/>
            <person name="Petzold A."/>
            <person name="Susuki M."/>
            <person name="Suzuki K.-i.T."/>
            <person name="Hayashi T."/>
            <person name="Toyoda A."/>
            <person name="Oliveira C."/>
            <person name="Osipova E."/>
            <person name="Leigh N.D."/>
            <person name="Simon A."/>
            <person name="Yun M.H."/>
        </authorList>
    </citation>
    <scope>NUCLEOTIDE SEQUENCE</scope>
    <source>
        <strain evidence="1">20211129_DDA</strain>
        <tissue evidence="1">Liver</tissue>
    </source>
</reference>
<sequence length="92" mass="10090">MRVPPSQPVRNSRPGLVLLPQASGPCSALPTVYQGGALLFAPDIGPPHRLRSRRHAPALHRRAPMRLRRRHSRPAARRLAELGSQAAILDRG</sequence>
<evidence type="ECO:0000313" key="2">
    <source>
        <dbReference type="Proteomes" id="UP001066276"/>
    </source>
</evidence>
<organism evidence="1 2">
    <name type="scientific">Pleurodeles waltl</name>
    <name type="common">Iberian ribbed newt</name>
    <dbReference type="NCBI Taxonomy" id="8319"/>
    <lineage>
        <taxon>Eukaryota</taxon>
        <taxon>Metazoa</taxon>
        <taxon>Chordata</taxon>
        <taxon>Craniata</taxon>
        <taxon>Vertebrata</taxon>
        <taxon>Euteleostomi</taxon>
        <taxon>Amphibia</taxon>
        <taxon>Batrachia</taxon>
        <taxon>Caudata</taxon>
        <taxon>Salamandroidea</taxon>
        <taxon>Salamandridae</taxon>
        <taxon>Pleurodelinae</taxon>
        <taxon>Pleurodeles</taxon>
    </lineage>
</organism>
<keyword evidence="2" id="KW-1185">Reference proteome</keyword>
<protein>
    <submittedName>
        <fullName evidence="1">Uncharacterized protein</fullName>
    </submittedName>
</protein>
<dbReference type="AlphaFoldDB" id="A0AAV7W426"/>
<gene>
    <name evidence="1" type="ORF">NDU88_002693</name>
</gene>
<dbReference type="Proteomes" id="UP001066276">
    <property type="component" value="Chromosome 1_2"/>
</dbReference>
<name>A0AAV7W426_PLEWA</name>
<evidence type="ECO:0000313" key="1">
    <source>
        <dbReference type="EMBL" id="KAJ1207302.1"/>
    </source>
</evidence>
<proteinExistence type="predicted"/>